<name>A0ABW2BR61_9HYPH</name>
<keyword evidence="2" id="KW-1185">Reference proteome</keyword>
<proteinExistence type="predicted"/>
<dbReference type="RefSeq" id="WP_378975798.1">
    <property type="nucleotide sequence ID" value="NZ_JBHSWN010000003.1"/>
</dbReference>
<reference evidence="2" key="1">
    <citation type="journal article" date="2019" name="Int. J. Syst. Evol. Microbiol.">
        <title>The Global Catalogue of Microorganisms (GCM) 10K type strain sequencing project: providing services to taxonomists for standard genome sequencing and annotation.</title>
        <authorList>
            <consortium name="The Broad Institute Genomics Platform"/>
            <consortium name="The Broad Institute Genome Sequencing Center for Infectious Disease"/>
            <person name="Wu L."/>
            <person name="Ma J."/>
        </authorList>
    </citation>
    <scope>NUCLEOTIDE SEQUENCE [LARGE SCALE GENOMIC DNA]</scope>
    <source>
        <strain evidence="2">CCUG 48316</strain>
    </source>
</reference>
<comment type="caution">
    <text evidence="1">The sequence shown here is derived from an EMBL/GenBank/DDBJ whole genome shotgun (WGS) entry which is preliminary data.</text>
</comment>
<sequence length="101" mass="10895">MAVPLRNRSDLKAAGRNMAIQAVDAIAGHFAKLSQAELDDPSRIDAVTERLLDSAASVGREYLEAGFPPAWVRGFLSAFHRTATERLAAYVQAVRQAANDA</sequence>
<dbReference type="EMBL" id="JBHSWN010000003">
    <property type="protein sequence ID" value="MFC6792943.1"/>
    <property type="molecule type" value="Genomic_DNA"/>
</dbReference>
<dbReference type="Proteomes" id="UP001596292">
    <property type="component" value="Unassembled WGS sequence"/>
</dbReference>
<organism evidence="1 2">
    <name type="scientific">Methylobacterium komagatae</name>
    <dbReference type="NCBI Taxonomy" id="374425"/>
    <lineage>
        <taxon>Bacteria</taxon>
        <taxon>Pseudomonadati</taxon>
        <taxon>Pseudomonadota</taxon>
        <taxon>Alphaproteobacteria</taxon>
        <taxon>Hyphomicrobiales</taxon>
        <taxon>Methylobacteriaceae</taxon>
        <taxon>Methylobacterium</taxon>
    </lineage>
</organism>
<gene>
    <name evidence="1" type="ORF">ACFQE0_27335</name>
</gene>
<evidence type="ECO:0000313" key="1">
    <source>
        <dbReference type="EMBL" id="MFC6792943.1"/>
    </source>
</evidence>
<evidence type="ECO:0000313" key="2">
    <source>
        <dbReference type="Proteomes" id="UP001596292"/>
    </source>
</evidence>
<protein>
    <submittedName>
        <fullName evidence="1">Uncharacterized protein</fullName>
    </submittedName>
</protein>
<accession>A0ABW2BR61</accession>